<proteinExistence type="predicted"/>
<reference evidence="1" key="1">
    <citation type="submission" date="2017-02" db="EMBL/GenBank/DDBJ databases">
        <title>Delving into the versatile metabolic prowess of the omnipresent phylum Bacteroidetes.</title>
        <authorList>
            <person name="Nobu M.K."/>
            <person name="Mei R."/>
            <person name="Narihiro T."/>
            <person name="Kuroda K."/>
            <person name="Liu W.-T."/>
        </authorList>
    </citation>
    <scope>NUCLEOTIDE SEQUENCE</scope>
    <source>
        <strain evidence="1">ADurb.Bin417</strain>
    </source>
</reference>
<protein>
    <submittedName>
        <fullName evidence="1">Uncharacterized protein</fullName>
    </submittedName>
</protein>
<sequence>MDAALVGEGRGPHKGLVVGRRQVGHFVGIMGERGQPGQFFRIQAGPVHLDLEDGDDYQQVGVAAPFAQAVQGALDLDGPLGHRGYRVGHRQAAVVVGVDAQRPAGDFLHLGHGGADLVGQGATEHVPDMQVPGLAEEGDDFGLGRKQLVEVFILGRRHAVPAGAAEGGHPGPGEVEFPDLPEEFLVLGVAAGPAALDEIEAELVQLAGELELVLEGEGDLLPLAAVPQGGVVNLDFLQGPGLFILFWHDGIVYPDQRRHVKAGRVFPGAGAAFFDNRTALLLC</sequence>
<dbReference type="EMBL" id="MWAK01000036">
    <property type="protein sequence ID" value="OPZ93234.1"/>
    <property type="molecule type" value="Genomic_DNA"/>
</dbReference>
<evidence type="ECO:0000313" key="1">
    <source>
        <dbReference type="EMBL" id="OPZ93234.1"/>
    </source>
</evidence>
<name>A0A1V5MJ13_UNCT6</name>
<gene>
    <name evidence="1" type="ORF">BWY73_00421</name>
</gene>
<comment type="caution">
    <text evidence="1">The sequence shown here is derived from an EMBL/GenBank/DDBJ whole genome shotgun (WGS) entry which is preliminary data.</text>
</comment>
<dbReference type="Proteomes" id="UP000485484">
    <property type="component" value="Unassembled WGS sequence"/>
</dbReference>
<accession>A0A1V5MJ13</accession>
<dbReference type="AlphaFoldDB" id="A0A1V5MJ13"/>
<organism evidence="1">
    <name type="scientific">candidate division TA06 bacterium ADurb.Bin417</name>
    <dbReference type="NCBI Taxonomy" id="1852828"/>
    <lineage>
        <taxon>Bacteria</taxon>
        <taxon>Bacteria division TA06</taxon>
    </lineage>
</organism>